<proteinExistence type="predicted"/>
<sequence length="618" mass="65880">MIAGAAVGAGAGIGAGAGAGGSSGGSNNGSKGHLAAPIFSTATIAAAIAAAQVASPAAREEAQREEDAGATRADNWAERSSLKRVGIGEVMDKVAEPPPPSAMPAGAVCLRFRFPFDGSVSQDASVFWVSPSNGEVFYTHIHAPAADPAAGAASRPVVALEQVTFPGDEWVVREKGVERRVLRRYVATAERVQAVTVGRLPGEGTSEGQRMPPPTDDAEAGTPQGSISAATRVMGRPDDKASGANSHQGSYTAWRGEDGSGSGGTLPLATADNGTLPPAFVRRTFGKLCICFDENALEEYGSAPGTYDEIFHHASEALSDPIERLGQCPVLVHGRHGRWQCGHEKKQREEGVDLGDPDGGIAYYGNLYYEGFGMQQDSVFIVNMPRAILGHPTVLVHELTHAFHHRVGWGCVPLLEEAFTRAQAIKSQIPQRFTVHNPFQFEVTFTNKVTRALSTKAVHITSAPLRAGPCPHLCIPFLTPTPLCTPSARPPHFARPPSSVALLTRRRVPKEEFLAYLTEAFHSRPPNYSRHGVVFEAPAFPRNRTELQQLDETFDLAIVPALKQAIGLNAMAGQLRSQLPSTPPPANVARMQAAMAGCVMQQSEADWLKRAGVAERRI</sequence>
<organism evidence="2">
    <name type="scientific">Haptolina ericina</name>
    <dbReference type="NCBI Taxonomy" id="156174"/>
    <lineage>
        <taxon>Eukaryota</taxon>
        <taxon>Haptista</taxon>
        <taxon>Haptophyta</taxon>
        <taxon>Prymnesiophyceae</taxon>
        <taxon>Prymnesiales</taxon>
        <taxon>Prymnesiaceae</taxon>
        <taxon>Haptolina</taxon>
    </lineage>
</organism>
<accession>A0A7S3BJ82</accession>
<evidence type="ECO:0000256" key="1">
    <source>
        <dbReference type="SAM" id="MobiDB-lite"/>
    </source>
</evidence>
<gene>
    <name evidence="2" type="ORF">HERI1096_LOCUS30319</name>
</gene>
<protein>
    <submittedName>
        <fullName evidence="2">Uncharacterized protein</fullName>
    </submittedName>
</protein>
<evidence type="ECO:0000313" key="2">
    <source>
        <dbReference type="EMBL" id="CAE0134692.1"/>
    </source>
</evidence>
<name>A0A7S3BJ82_9EUKA</name>
<feature type="region of interest" description="Disordered" evidence="1">
    <location>
        <begin position="197"/>
        <end position="270"/>
    </location>
</feature>
<reference evidence="2" key="1">
    <citation type="submission" date="2021-01" db="EMBL/GenBank/DDBJ databases">
        <authorList>
            <person name="Corre E."/>
            <person name="Pelletier E."/>
            <person name="Niang G."/>
            <person name="Scheremetjew M."/>
            <person name="Finn R."/>
            <person name="Kale V."/>
            <person name="Holt S."/>
            <person name="Cochrane G."/>
            <person name="Meng A."/>
            <person name="Brown T."/>
            <person name="Cohen L."/>
        </authorList>
    </citation>
    <scope>NUCLEOTIDE SEQUENCE</scope>
    <source>
        <strain evidence="2">CCMP281</strain>
    </source>
</reference>
<dbReference type="EMBL" id="HBHX01055031">
    <property type="protein sequence ID" value="CAE0134692.1"/>
    <property type="molecule type" value="Transcribed_RNA"/>
</dbReference>
<dbReference type="AlphaFoldDB" id="A0A7S3BJ82"/>